<dbReference type="InterPro" id="IPR002921">
    <property type="entry name" value="Fungal_lipase-type"/>
</dbReference>
<evidence type="ECO:0000259" key="1">
    <source>
        <dbReference type="Pfam" id="PF01764"/>
    </source>
</evidence>
<name>A0A5B8RHA1_9ZZZZ</name>
<feature type="domain" description="Fungal lipase-type" evidence="1">
    <location>
        <begin position="2"/>
        <end position="53"/>
    </location>
</feature>
<accession>A0A5B8RHA1</accession>
<dbReference type="Pfam" id="PF01764">
    <property type="entry name" value="Lipase_3"/>
    <property type="match status" value="1"/>
</dbReference>
<organism evidence="2">
    <name type="scientific">uncultured organism</name>
    <dbReference type="NCBI Taxonomy" id="155900"/>
    <lineage>
        <taxon>unclassified sequences</taxon>
        <taxon>environmental samples</taxon>
    </lineage>
</organism>
<dbReference type="AlphaFoldDB" id="A0A5B8RHA1"/>
<gene>
    <name evidence="2" type="ORF">KBTEX_04342</name>
</gene>
<reference evidence="2" key="1">
    <citation type="submission" date="2019-06" db="EMBL/GenBank/DDBJ databases">
        <authorList>
            <person name="Murdoch R.W."/>
            <person name="Fathepure B."/>
        </authorList>
    </citation>
    <scope>NUCLEOTIDE SEQUENCE</scope>
</reference>
<dbReference type="EMBL" id="MN079548">
    <property type="protein sequence ID" value="QEA07976.1"/>
    <property type="molecule type" value="Genomic_DNA"/>
</dbReference>
<dbReference type="Gene3D" id="3.40.50.1820">
    <property type="entry name" value="alpha/beta hydrolase"/>
    <property type="match status" value="1"/>
</dbReference>
<dbReference type="SUPFAM" id="SSF53474">
    <property type="entry name" value="alpha/beta-Hydrolases"/>
    <property type="match status" value="1"/>
</dbReference>
<protein>
    <recommendedName>
        <fullName evidence="1">Fungal lipase-type domain-containing protein</fullName>
    </recommendedName>
</protein>
<sequence length="160" mass="17700">MAIVATRYLERNGTGACYTFGGPRVGDDAFFEGIKTPVYRVVNAADGVARVPFGYGLKIVLGGLRLIPLNGTLAISEFLRKRFAGYTHFGNLVFLSDAPNTPDARGFPFAKLQVRKSPNFFWKSQQVLWRLIGTYAKASGTDHSIREYAGKLEAHALRRN</sequence>
<dbReference type="GO" id="GO:0006629">
    <property type="term" value="P:lipid metabolic process"/>
    <property type="evidence" value="ECO:0007669"/>
    <property type="project" value="InterPro"/>
</dbReference>
<proteinExistence type="predicted"/>
<evidence type="ECO:0000313" key="2">
    <source>
        <dbReference type="EMBL" id="QEA07976.1"/>
    </source>
</evidence>
<dbReference type="InterPro" id="IPR029058">
    <property type="entry name" value="AB_hydrolase_fold"/>
</dbReference>